<dbReference type="InterPro" id="IPR028087">
    <property type="entry name" value="Tad_N"/>
</dbReference>
<accession>A0A4R4UKY2</accession>
<feature type="region of interest" description="Disordered" evidence="1">
    <location>
        <begin position="161"/>
        <end position="190"/>
    </location>
</feature>
<gene>
    <name evidence="3" type="ORF">E1161_22280</name>
</gene>
<proteinExistence type="predicted"/>
<evidence type="ECO:0000256" key="1">
    <source>
        <dbReference type="SAM" id="MobiDB-lite"/>
    </source>
</evidence>
<keyword evidence="4" id="KW-1185">Reference proteome</keyword>
<organism evidence="3 4">
    <name type="scientific">Saccharopolyspora aridisoli</name>
    <dbReference type="NCBI Taxonomy" id="2530385"/>
    <lineage>
        <taxon>Bacteria</taxon>
        <taxon>Bacillati</taxon>
        <taxon>Actinomycetota</taxon>
        <taxon>Actinomycetes</taxon>
        <taxon>Pseudonocardiales</taxon>
        <taxon>Pseudonocardiaceae</taxon>
        <taxon>Saccharopolyspora</taxon>
    </lineage>
</organism>
<sequence>MSDRGSATVLAAVLSLVVLVLLGWLVQLGAATAARQRAEGAADLAALAAAAHVTGGPELACAQAGRVTGGMRTRLLTCTPTGREVRVEVAGELPGPLAGLQPPRARARAGPVPVEPRVLRGRARARVGPVPVEPRVLRGRARARVGPVPVEPRVLRGRARARAGPVPVEPRVLRGQYDERSASGPAGSGA</sequence>
<evidence type="ECO:0000313" key="3">
    <source>
        <dbReference type="EMBL" id="TDC89093.1"/>
    </source>
</evidence>
<dbReference type="Pfam" id="PF13400">
    <property type="entry name" value="Tad"/>
    <property type="match status" value="1"/>
</dbReference>
<dbReference type="OrthoDB" id="3701242at2"/>
<dbReference type="InterPro" id="IPR021202">
    <property type="entry name" value="Rv3654c-like"/>
</dbReference>
<name>A0A4R4UKY2_9PSEU</name>
<dbReference type="Proteomes" id="UP000294744">
    <property type="component" value="Unassembled WGS sequence"/>
</dbReference>
<dbReference type="AlphaFoldDB" id="A0A4R4UKY2"/>
<comment type="caution">
    <text evidence="3">The sequence shown here is derived from an EMBL/GenBank/DDBJ whole genome shotgun (WGS) entry which is preliminary data.</text>
</comment>
<protein>
    <recommendedName>
        <fullName evidence="2">Putative Flp pilus-assembly TadG-like N-terminal domain-containing protein</fullName>
    </recommendedName>
</protein>
<dbReference type="EMBL" id="SMKV01000036">
    <property type="protein sequence ID" value="TDC89093.1"/>
    <property type="molecule type" value="Genomic_DNA"/>
</dbReference>
<evidence type="ECO:0000313" key="4">
    <source>
        <dbReference type="Proteomes" id="UP000294744"/>
    </source>
</evidence>
<dbReference type="NCBIfam" id="TIGR03816">
    <property type="entry name" value="tadE_like_DECH"/>
    <property type="match status" value="1"/>
</dbReference>
<evidence type="ECO:0000259" key="2">
    <source>
        <dbReference type="Pfam" id="PF13400"/>
    </source>
</evidence>
<feature type="domain" description="Putative Flp pilus-assembly TadG-like N-terminal" evidence="2">
    <location>
        <begin position="5"/>
        <end position="51"/>
    </location>
</feature>
<reference evidence="3 4" key="1">
    <citation type="submission" date="2019-03" db="EMBL/GenBank/DDBJ databases">
        <title>Draft genome sequences of novel Actinobacteria.</title>
        <authorList>
            <person name="Sahin N."/>
            <person name="Ay H."/>
            <person name="Saygin H."/>
        </authorList>
    </citation>
    <scope>NUCLEOTIDE SEQUENCE [LARGE SCALE GENOMIC DNA]</scope>
    <source>
        <strain evidence="3 4">16K404</strain>
    </source>
</reference>
<dbReference type="RefSeq" id="WP_132626409.1">
    <property type="nucleotide sequence ID" value="NZ_SMKV01000036.1"/>
</dbReference>